<evidence type="ECO:0000256" key="1">
    <source>
        <dbReference type="SAM" id="Phobius"/>
    </source>
</evidence>
<accession>A0AAE4Z7C1</accession>
<dbReference type="Proteomes" id="UP000702544">
    <property type="component" value="Unassembled WGS sequence"/>
</dbReference>
<protein>
    <recommendedName>
        <fullName evidence="4">Anti-sigma factor RsiW</fullName>
    </recommendedName>
</protein>
<evidence type="ECO:0008006" key="4">
    <source>
        <dbReference type="Google" id="ProtNLM"/>
    </source>
</evidence>
<sequence length="268" mass="29717">MDCTEVKRVLWPADVLRVSDSELEAALEHAEDCPDCGHFLEADRRLARLIRESVPREPAPAELRERLYTALARERAGSPGPRRRFRFGRWPTVAGALAVGTVVGAAIYWWGGQGAMPSATAFAEDYLRRVVEQEALVSGDPQEVSAFFARELGVALPPPVVPGYELQRATICLMNGRRGGVVEYAAGDRSFSYYLVPQDRPVTRRGNRVDVRMVDDSVTDPPFALGRARGLGVATWWDEEHRHALVGDLPVAELERLAPLFIDATLRL</sequence>
<comment type="caution">
    <text evidence="2">The sequence shown here is derived from an EMBL/GenBank/DDBJ whole genome shotgun (WGS) entry which is preliminary data.</text>
</comment>
<reference evidence="2 3" key="1">
    <citation type="submission" date="2020-01" db="EMBL/GenBank/DDBJ databases">
        <title>Genomes assembled from Gulf of Kutch pelagic sediment metagenomes.</title>
        <authorList>
            <person name="Chandrashekar M."/>
            <person name="Mahajan M.S."/>
            <person name="Dave K.J."/>
            <person name="Vatsa P."/>
            <person name="Nathani N.M."/>
        </authorList>
    </citation>
    <scope>NUCLEOTIDE SEQUENCE [LARGE SCALE GENOMIC DNA]</scope>
    <source>
        <strain evidence="2">KS3-K002</strain>
    </source>
</reference>
<name>A0AAE4Z7C1_9BACT</name>
<feature type="transmembrane region" description="Helical" evidence="1">
    <location>
        <begin position="92"/>
        <end position="111"/>
    </location>
</feature>
<proteinExistence type="predicted"/>
<gene>
    <name evidence="2" type="ORF">GWO12_04395</name>
</gene>
<evidence type="ECO:0000313" key="2">
    <source>
        <dbReference type="EMBL" id="NIR74338.1"/>
    </source>
</evidence>
<keyword evidence="1" id="KW-0812">Transmembrane</keyword>
<keyword evidence="1" id="KW-1133">Transmembrane helix</keyword>
<keyword evidence="1" id="KW-0472">Membrane</keyword>
<dbReference type="EMBL" id="JAACAK010000036">
    <property type="protein sequence ID" value="NIR74338.1"/>
    <property type="molecule type" value="Genomic_DNA"/>
</dbReference>
<dbReference type="AlphaFoldDB" id="A0AAE4Z7C1"/>
<organism evidence="2 3">
    <name type="scientific">Candidatus Kutchimonas denitrificans</name>
    <dbReference type="NCBI Taxonomy" id="3056748"/>
    <lineage>
        <taxon>Bacteria</taxon>
        <taxon>Pseudomonadati</taxon>
        <taxon>Gemmatimonadota</taxon>
        <taxon>Gemmatimonadia</taxon>
        <taxon>Candidatus Palauibacterales</taxon>
        <taxon>Candidatus Palauibacteraceae</taxon>
        <taxon>Candidatus Kutchimonas</taxon>
    </lineage>
</organism>
<evidence type="ECO:0000313" key="3">
    <source>
        <dbReference type="Proteomes" id="UP000702544"/>
    </source>
</evidence>